<gene>
    <name evidence="1" type="ORF">IB292_02075</name>
</gene>
<comment type="caution">
    <text evidence="1">The sequence shown here is derived from an EMBL/GenBank/DDBJ whole genome shotgun (WGS) entry which is preliminary data.</text>
</comment>
<reference evidence="1" key="1">
    <citation type="submission" date="2020-09" db="EMBL/GenBank/DDBJ databases">
        <title>Genome sequence of Vibrio parahaemolyticus isolates.</title>
        <authorList>
            <person name="Hammerl J.A."/>
            <person name="Strauch E."/>
        </authorList>
    </citation>
    <scope>NUCLEOTIDE SEQUENCE</scope>
    <source>
        <strain evidence="1">17-VB00146</strain>
    </source>
</reference>
<dbReference type="Proteomes" id="UP000726777">
    <property type="component" value="Unassembled WGS sequence"/>
</dbReference>
<accession>A0A9Q3UBL0</accession>
<dbReference type="EMBL" id="JACVHL010000002">
    <property type="protein sequence ID" value="MCC3803815.1"/>
    <property type="molecule type" value="Genomic_DNA"/>
</dbReference>
<name>A0A9Q3UBL0_VIBPH</name>
<evidence type="ECO:0000313" key="1">
    <source>
        <dbReference type="EMBL" id="MCC3803815.1"/>
    </source>
</evidence>
<proteinExistence type="predicted"/>
<sequence>MNLLNINGYASSVRHLEDILARIDSGNDLVCKDVPSKLDIQKYLHTCPVFMSYFVICGFRNQTFEFRGTDSFDEYEVIKKVTPGVRFFFESILENSSPRNTAQVEAMISFCQLSQLTFGALDAAISNLSLDEQSKVSRDRLYIAATSLIIKNVFPSDLIEMSSPMKKMTDFHSMSLRLHESLDVAHLLDEKDVVKLYPDSLERRILKRVSREVLIHTNIDPFQI</sequence>
<organism evidence="1 2">
    <name type="scientific">Vibrio parahaemolyticus</name>
    <dbReference type="NCBI Taxonomy" id="670"/>
    <lineage>
        <taxon>Bacteria</taxon>
        <taxon>Pseudomonadati</taxon>
        <taxon>Pseudomonadota</taxon>
        <taxon>Gammaproteobacteria</taxon>
        <taxon>Vibrionales</taxon>
        <taxon>Vibrionaceae</taxon>
        <taxon>Vibrio</taxon>
    </lineage>
</organism>
<dbReference type="RefSeq" id="WP_228085490.1">
    <property type="nucleotide sequence ID" value="NZ_JACVHL010000002.1"/>
</dbReference>
<evidence type="ECO:0000313" key="2">
    <source>
        <dbReference type="Proteomes" id="UP000726777"/>
    </source>
</evidence>
<dbReference type="AlphaFoldDB" id="A0A9Q3UBL0"/>
<protein>
    <submittedName>
        <fullName evidence="1">Uncharacterized protein</fullName>
    </submittedName>
</protein>